<protein>
    <submittedName>
        <fullName evidence="1">Uncharacterized protein</fullName>
    </submittedName>
</protein>
<dbReference type="EMBL" id="CP098502">
    <property type="protein sequence ID" value="UTI64394.1"/>
    <property type="molecule type" value="Genomic_DNA"/>
</dbReference>
<evidence type="ECO:0000313" key="2">
    <source>
        <dbReference type="Proteomes" id="UP001056035"/>
    </source>
</evidence>
<keyword evidence="2" id="KW-1185">Reference proteome</keyword>
<proteinExistence type="predicted"/>
<dbReference type="Proteomes" id="UP001056035">
    <property type="component" value="Chromosome"/>
</dbReference>
<organism evidence="1 2">
    <name type="scientific">Paraconexibacter antarcticus</name>
    <dbReference type="NCBI Taxonomy" id="2949664"/>
    <lineage>
        <taxon>Bacteria</taxon>
        <taxon>Bacillati</taxon>
        <taxon>Actinomycetota</taxon>
        <taxon>Thermoleophilia</taxon>
        <taxon>Solirubrobacterales</taxon>
        <taxon>Paraconexibacteraceae</taxon>
        <taxon>Paraconexibacter</taxon>
    </lineage>
</organism>
<evidence type="ECO:0000313" key="1">
    <source>
        <dbReference type="EMBL" id="UTI64394.1"/>
    </source>
</evidence>
<name>A0ABY5DU07_9ACTN</name>
<sequence>MPPRPTTERSIAVAVIACPGKAGARYSIAHERPMAGWPCELQAIAKAMSATAKSAAPCALPWPLTIAGATVMCAVTSPGATWLTVMPSAWAAVSSARNLRTDALAISCAPAARWGPGRGSGALVLVMPSPPMLGRPTVHPTGLCQAAAGAASRKVAR</sequence>
<gene>
    <name evidence="1" type="ORF">NBH00_24035</name>
</gene>
<reference evidence="1 2" key="1">
    <citation type="submission" date="2022-06" db="EMBL/GenBank/DDBJ databases">
        <title>Paraconexibacter antarcticus.</title>
        <authorList>
            <person name="Kim C.S."/>
        </authorList>
    </citation>
    <scope>NUCLEOTIDE SEQUENCE [LARGE SCALE GENOMIC DNA]</scope>
    <source>
        <strain evidence="1 2">02-257</strain>
    </source>
</reference>
<accession>A0ABY5DU07</accession>